<dbReference type="CDD" id="cd00195">
    <property type="entry name" value="UBCc_UEV"/>
    <property type="match status" value="1"/>
</dbReference>
<gene>
    <name evidence="2" type="ORF">M9Y10_006217</name>
</gene>
<comment type="caution">
    <text evidence="2">The sequence shown here is derived from an EMBL/GenBank/DDBJ whole genome shotgun (WGS) entry which is preliminary data.</text>
</comment>
<accession>A0ABR2JER1</accession>
<evidence type="ECO:0000259" key="1">
    <source>
        <dbReference type="PROSITE" id="PS50127"/>
    </source>
</evidence>
<dbReference type="InterPro" id="IPR000608">
    <property type="entry name" value="UBC"/>
</dbReference>
<sequence length="93" mass="10909">MNLSIKINGYYPLQPPIFRLIDVPYRINVSKDVRVCSSFLHSNYSASSSIYNLVVNVRDILQRPDENYAIQKYKLNLWKTDRDQFYENAKGSC</sequence>
<dbReference type="Gene3D" id="3.10.110.10">
    <property type="entry name" value="Ubiquitin Conjugating Enzyme"/>
    <property type="match status" value="1"/>
</dbReference>
<keyword evidence="3" id="KW-1185">Reference proteome</keyword>
<name>A0ABR2JER1_9EUKA</name>
<reference evidence="2 3" key="1">
    <citation type="submission" date="2024-04" db="EMBL/GenBank/DDBJ databases">
        <title>Tritrichomonas musculus Genome.</title>
        <authorList>
            <person name="Alves-Ferreira E."/>
            <person name="Grigg M."/>
            <person name="Lorenzi H."/>
            <person name="Galac M."/>
        </authorList>
    </citation>
    <scope>NUCLEOTIDE SEQUENCE [LARGE SCALE GENOMIC DNA]</scope>
    <source>
        <strain evidence="2 3">EAF2021</strain>
    </source>
</reference>
<dbReference type="EMBL" id="JAPFFF010000012">
    <property type="protein sequence ID" value="KAK8876033.1"/>
    <property type="molecule type" value="Genomic_DNA"/>
</dbReference>
<evidence type="ECO:0000313" key="2">
    <source>
        <dbReference type="EMBL" id="KAK8876033.1"/>
    </source>
</evidence>
<dbReference type="InterPro" id="IPR016135">
    <property type="entry name" value="UBQ-conjugating_enzyme/RWD"/>
</dbReference>
<dbReference type="PROSITE" id="PS50127">
    <property type="entry name" value="UBC_2"/>
    <property type="match status" value="1"/>
</dbReference>
<dbReference type="Proteomes" id="UP001470230">
    <property type="component" value="Unassembled WGS sequence"/>
</dbReference>
<dbReference type="Pfam" id="PF00179">
    <property type="entry name" value="UQ_con"/>
    <property type="match status" value="1"/>
</dbReference>
<dbReference type="SUPFAM" id="SSF54495">
    <property type="entry name" value="UBC-like"/>
    <property type="match status" value="1"/>
</dbReference>
<evidence type="ECO:0000313" key="3">
    <source>
        <dbReference type="Proteomes" id="UP001470230"/>
    </source>
</evidence>
<proteinExistence type="predicted"/>
<feature type="domain" description="UBC core" evidence="1">
    <location>
        <begin position="1"/>
        <end position="93"/>
    </location>
</feature>
<protein>
    <recommendedName>
        <fullName evidence="1">UBC core domain-containing protein</fullName>
    </recommendedName>
</protein>
<organism evidence="2 3">
    <name type="scientific">Tritrichomonas musculus</name>
    <dbReference type="NCBI Taxonomy" id="1915356"/>
    <lineage>
        <taxon>Eukaryota</taxon>
        <taxon>Metamonada</taxon>
        <taxon>Parabasalia</taxon>
        <taxon>Tritrichomonadida</taxon>
        <taxon>Tritrichomonadidae</taxon>
        <taxon>Tritrichomonas</taxon>
    </lineage>
</organism>